<dbReference type="STRING" id="118168.MC7420_5900"/>
<name>B4VW63_9CYAN</name>
<reference evidence="1 2" key="1">
    <citation type="submission" date="2008-07" db="EMBL/GenBank/DDBJ databases">
        <authorList>
            <person name="Tandeau de Marsac N."/>
            <person name="Ferriera S."/>
            <person name="Johnson J."/>
            <person name="Kravitz S."/>
            <person name="Beeson K."/>
            <person name="Sutton G."/>
            <person name="Rogers Y.-H."/>
            <person name="Friedman R."/>
            <person name="Frazier M."/>
            <person name="Venter J.C."/>
        </authorList>
    </citation>
    <scope>NUCLEOTIDE SEQUENCE [LARGE SCALE GENOMIC DNA]</scope>
    <source>
        <strain evidence="1 2">PCC 7420</strain>
    </source>
</reference>
<dbReference type="EMBL" id="DS989855">
    <property type="protein sequence ID" value="EDX74020.1"/>
    <property type="molecule type" value="Genomic_DNA"/>
</dbReference>
<dbReference type="HOGENOM" id="CLU_3078701_0_0_3"/>
<protein>
    <submittedName>
        <fullName evidence="1">Uncharacterized protein</fullName>
    </submittedName>
</protein>
<accession>B4VW63</accession>
<dbReference type="AlphaFoldDB" id="B4VW63"/>
<proteinExistence type="predicted"/>
<dbReference type="Proteomes" id="UP000003835">
    <property type="component" value="Unassembled WGS sequence"/>
</dbReference>
<organism evidence="1 2">
    <name type="scientific">Coleofasciculus chthonoplastes PCC 7420</name>
    <dbReference type="NCBI Taxonomy" id="118168"/>
    <lineage>
        <taxon>Bacteria</taxon>
        <taxon>Bacillati</taxon>
        <taxon>Cyanobacteriota</taxon>
        <taxon>Cyanophyceae</taxon>
        <taxon>Coleofasciculales</taxon>
        <taxon>Coleofasciculaceae</taxon>
        <taxon>Coleofasciculus</taxon>
    </lineage>
</organism>
<keyword evidence="2" id="KW-1185">Reference proteome</keyword>
<gene>
    <name evidence="1" type="ORF">MC7420_5900</name>
</gene>
<evidence type="ECO:0000313" key="1">
    <source>
        <dbReference type="EMBL" id="EDX74020.1"/>
    </source>
</evidence>
<evidence type="ECO:0000313" key="2">
    <source>
        <dbReference type="Proteomes" id="UP000003835"/>
    </source>
</evidence>
<dbReference type="RefSeq" id="WP_006102782.1">
    <property type="nucleotide sequence ID" value="NZ_DS989855.1"/>
</dbReference>
<sequence>MTYYIKTQLRGFIGVGLIIVSLTLTFGREGMRQRLICQIPGYNIQPECQIKP</sequence>